<dbReference type="AlphaFoldDB" id="N1PMV8"/>
<dbReference type="PANTHER" id="PTHR42085:SF1">
    <property type="entry name" value="F-BOX DOMAIN-CONTAINING PROTEIN"/>
    <property type="match status" value="1"/>
</dbReference>
<feature type="region of interest" description="Disordered" evidence="1">
    <location>
        <begin position="20"/>
        <end position="54"/>
    </location>
</feature>
<keyword evidence="3" id="KW-1185">Reference proteome</keyword>
<organism evidence="2 3">
    <name type="scientific">Dothistroma septosporum (strain NZE10 / CBS 128990)</name>
    <name type="common">Red band needle blight fungus</name>
    <name type="synonym">Mycosphaerella pini</name>
    <dbReference type="NCBI Taxonomy" id="675120"/>
    <lineage>
        <taxon>Eukaryota</taxon>
        <taxon>Fungi</taxon>
        <taxon>Dikarya</taxon>
        <taxon>Ascomycota</taxon>
        <taxon>Pezizomycotina</taxon>
        <taxon>Dothideomycetes</taxon>
        <taxon>Dothideomycetidae</taxon>
        <taxon>Mycosphaerellales</taxon>
        <taxon>Mycosphaerellaceae</taxon>
        <taxon>Dothistroma</taxon>
    </lineage>
</organism>
<dbReference type="OMA" id="HEIMPIF"/>
<sequence length="519" mass="57660">MDAQILMIKRQFTKLHHKMKAVKNRNEDEENSTSPQIPAYPPPLAHPPPSAYSARLAHPVPRVRSQLHAIRPPPSPSTDPNMRAQRMVAPTARARAVDHSIDPAIHEPLREISHNIVTDAMPAPLAMHPFKAQGHLQRPVPRKPLTAIAPTAKWRRGVPAMRSTQIPLDAAMSLDSVAQYLPVPPKYDDGGAHLGRIPTPDLFKKPKKRLPAEQKMEDMDEIFPDLPSQAADKASTKLVCGRERKVEAQDWIADLSIADIEATLSDGHESSCHAPTSNLGTLQQLPGELRNKIYRLLAVSSDGEVNIALKTGECDQGRCTHREAGKIVPGLANSCRQLRHEIMPIFCAENKTFHFDYRTVAERCTVGYLSTLGNYIDLIQEYKFDMARPCWAGQQFLGDATYTFTLMTPAISPTKKWHLQQEFKISDELRTAIAAVVPPVTVDVICQCELVKMTIGLSGQNSKYGHDSTKGCGLMALRIASAARFADYVFELKRSKQFMWALPDCKVCNKVRFGPATNP</sequence>
<accession>N1PMV8</accession>
<name>N1PMV8_DOTSN</name>
<reference evidence="3" key="1">
    <citation type="journal article" date="2012" name="PLoS Genet.">
        <title>The genomes of the fungal plant pathogens Cladosporium fulvum and Dothistroma septosporum reveal adaptation to different hosts and lifestyles but also signatures of common ancestry.</title>
        <authorList>
            <person name="de Wit P.J.G.M."/>
            <person name="van der Burgt A."/>
            <person name="Oekmen B."/>
            <person name="Stergiopoulos I."/>
            <person name="Abd-Elsalam K.A."/>
            <person name="Aerts A.L."/>
            <person name="Bahkali A.H."/>
            <person name="Beenen H.G."/>
            <person name="Chettri P."/>
            <person name="Cox M.P."/>
            <person name="Datema E."/>
            <person name="de Vries R.P."/>
            <person name="Dhillon B."/>
            <person name="Ganley A.R."/>
            <person name="Griffiths S.A."/>
            <person name="Guo Y."/>
            <person name="Hamelin R.C."/>
            <person name="Henrissat B."/>
            <person name="Kabir M.S."/>
            <person name="Jashni M.K."/>
            <person name="Kema G."/>
            <person name="Klaubauf S."/>
            <person name="Lapidus A."/>
            <person name="Levasseur A."/>
            <person name="Lindquist E."/>
            <person name="Mehrabi R."/>
            <person name="Ohm R.A."/>
            <person name="Owen T.J."/>
            <person name="Salamov A."/>
            <person name="Schwelm A."/>
            <person name="Schijlen E."/>
            <person name="Sun H."/>
            <person name="van den Burg H.A."/>
            <person name="van Ham R.C.H.J."/>
            <person name="Zhang S."/>
            <person name="Goodwin S.B."/>
            <person name="Grigoriev I.V."/>
            <person name="Collemare J."/>
            <person name="Bradshaw R.E."/>
        </authorList>
    </citation>
    <scope>NUCLEOTIDE SEQUENCE [LARGE SCALE GENOMIC DNA]</scope>
    <source>
        <strain evidence="3">NZE10 / CBS 128990</strain>
    </source>
</reference>
<evidence type="ECO:0000313" key="3">
    <source>
        <dbReference type="Proteomes" id="UP000016933"/>
    </source>
</evidence>
<feature type="compositionally biased region" description="Pro residues" evidence="1">
    <location>
        <begin position="38"/>
        <end position="50"/>
    </location>
</feature>
<dbReference type="Proteomes" id="UP000016933">
    <property type="component" value="Unassembled WGS sequence"/>
</dbReference>
<dbReference type="PANTHER" id="PTHR42085">
    <property type="entry name" value="F-BOX DOMAIN-CONTAINING PROTEIN"/>
    <property type="match status" value="1"/>
</dbReference>
<dbReference type="OrthoDB" id="62952at2759"/>
<dbReference type="InterPro" id="IPR038883">
    <property type="entry name" value="AN11006-like"/>
</dbReference>
<reference evidence="2 3" key="2">
    <citation type="journal article" date="2012" name="PLoS Pathog.">
        <title>Diverse lifestyles and strategies of plant pathogenesis encoded in the genomes of eighteen Dothideomycetes fungi.</title>
        <authorList>
            <person name="Ohm R.A."/>
            <person name="Feau N."/>
            <person name="Henrissat B."/>
            <person name="Schoch C.L."/>
            <person name="Horwitz B.A."/>
            <person name="Barry K.W."/>
            <person name="Condon B.J."/>
            <person name="Copeland A.C."/>
            <person name="Dhillon B."/>
            <person name="Glaser F."/>
            <person name="Hesse C.N."/>
            <person name="Kosti I."/>
            <person name="LaButti K."/>
            <person name="Lindquist E.A."/>
            <person name="Lucas S."/>
            <person name="Salamov A.A."/>
            <person name="Bradshaw R.E."/>
            <person name="Ciuffetti L."/>
            <person name="Hamelin R.C."/>
            <person name="Kema G.H.J."/>
            <person name="Lawrence C."/>
            <person name="Scott J.A."/>
            <person name="Spatafora J.W."/>
            <person name="Turgeon B.G."/>
            <person name="de Wit P.J.G.M."/>
            <person name="Zhong S."/>
            <person name="Goodwin S.B."/>
            <person name="Grigoriev I.V."/>
        </authorList>
    </citation>
    <scope>NUCLEOTIDE SEQUENCE [LARGE SCALE GENOMIC DNA]</scope>
    <source>
        <strain evidence="3">NZE10 / CBS 128990</strain>
    </source>
</reference>
<dbReference type="EMBL" id="KB446539">
    <property type="protein sequence ID" value="EME44253.1"/>
    <property type="molecule type" value="Genomic_DNA"/>
</dbReference>
<dbReference type="HOGENOM" id="CLU_524797_0_0_1"/>
<protein>
    <submittedName>
        <fullName evidence="2">Uncharacterized protein</fullName>
    </submittedName>
</protein>
<proteinExistence type="predicted"/>
<gene>
    <name evidence="2" type="ORF">DOTSEDRAFT_24324</name>
</gene>
<evidence type="ECO:0000313" key="2">
    <source>
        <dbReference type="EMBL" id="EME44253.1"/>
    </source>
</evidence>
<evidence type="ECO:0000256" key="1">
    <source>
        <dbReference type="SAM" id="MobiDB-lite"/>
    </source>
</evidence>
<dbReference type="eggNOG" id="ENOG502RGAD">
    <property type="taxonomic scope" value="Eukaryota"/>
</dbReference>